<gene>
    <name evidence="2" type="ORF">HannXRQ_Chr14g0457281</name>
</gene>
<dbReference type="AlphaFoldDB" id="A0A251SKY9"/>
<reference evidence="3" key="1">
    <citation type="journal article" date="2017" name="Nature">
        <title>The sunflower genome provides insights into oil metabolism, flowering and Asterid evolution.</title>
        <authorList>
            <person name="Badouin H."/>
            <person name="Gouzy J."/>
            <person name="Grassa C.J."/>
            <person name="Murat F."/>
            <person name="Staton S.E."/>
            <person name="Cottret L."/>
            <person name="Lelandais-Briere C."/>
            <person name="Owens G.L."/>
            <person name="Carrere S."/>
            <person name="Mayjonade B."/>
            <person name="Legrand L."/>
            <person name="Gill N."/>
            <person name="Kane N.C."/>
            <person name="Bowers J.E."/>
            <person name="Hubner S."/>
            <person name="Bellec A."/>
            <person name="Berard A."/>
            <person name="Berges H."/>
            <person name="Blanchet N."/>
            <person name="Boniface M.C."/>
            <person name="Brunel D."/>
            <person name="Catrice O."/>
            <person name="Chaidir N."/>
            <person name="Claudel C."/>
            <person name="Donnadieu C."/>
            <person name="Faraut T."/>
            <person name="Fievet G."/>
            <person name="Helmstetter N."/>
            <person name="King M."/>
            <person name="Knapp S.J."/>
            <person name="Lai Z."/>
            <person name="Le Paslier M.C."/>
            <person name="Lippi Y."/>
            <person name="Lorenzon L."/>
            <person name="Mandel J.R."/>
            <person name="Marage G."/>
            <person name="Marchand G."/>
            <person name="Marquand E."/>
            <person name="Bret-Mestries E."/>
            <person name="Morien E."/>
            <person name="Nambeesan S."/>
            <person name="Nguyen T."/>
            <person name="Pegot-Espagnet P."/>
            <person name="Pouilly N."/>
            <person name="Raftis F."/>
            <person name="Sallet E."/>
            <person name="Schiex T."/>
            <person name="Thomas J."/>
            <person name="Vandecasteele C."/>
            <person name="Vares D."/>
            <person name="Vear F."/>
            <person name="Vautrin S."/>
            <person name="Crespi M."/>
            <person name="Mangin B."/>
            <person name="Burke J.M."/>
            <person name="Salse J."/>
            <person name="Munos S."/>
            <person name="Vincourt P."/>
            <person name="Rieseberg L.H."/>
            <person name="Langlade N.B."/>
        </authorList>
    </citation>
    <scope>NUCLEOTIDE SEQUENCE [LARGE SCALE GENOMIC DNA]</scope>
    <source>
        <strain evidence="3">cv. SF193</strain>
    </source>
</reference>
<accession>A0A251SKY9</accession>
<protein>
    <submittedName>
        <fullName evidence="2">Uncharacterized protein</fullName>
    </submittedName>
</protein>
<evidence type="ECO:0000313" key="2">
    <source>
        <dbReference type="EMBL" id="OTF99497.1"/>
    </source>
</evidence>
<evidence type="ECO:0000313" key="3">
    <source>
        <dbReference type="Proteomes" id="UP000215914"/>
    </source>
</evidence>
<sequence length="51" mass="5762">MVLELEGPPCGAFNLLISSLFIISIFAKRVNSVKLRGLEMKRKHAGMFRIE</sequence>
<keyword evidence="1" id="KW-0812">Transmembrane</keyword>
<dbReference type="EMBL" id="CM007903">
    <property type="protein sequence ID" value="OTF99497.1"/>
    <property type="molecule type" value="Genomic_DNA"/>
</dbReference>
<keyword evidence="1" id="KW-1133">Transmembrane helix</keyword>
<keyword evidence="1" id="KW-0472">Membrane</keyword>
<name>A0A251SKY9_HELAN</name>
<dbReference type="Proteomes" id="UP000215914">
    <property type="component" value="Chromosome 14"/>
</dbReference>
<proteinExistence type="predicted"/>
<evidence type="ECO:0000256" key="1">
    <source>
        <dbReference type="SAM" id="Phobius"/>
    </source>
</evidence>
<feature type="transmembrane region" description="Helical" evidence="1">
    <location>
        <begin position="12"/>
        <end position="31"/>
    </location>
</feature>
<dbReference type="InParanoid" id="A0A251SKY9"/>
<organism evidence="2 3">
    <name type="scientific">Helianthus annuus</name>
    <name type="common">Common sunflower</name>
    <dbReference type="NCBI Taxonomy" id="4232"/>
    <lineage>
        <taxon>Eukaryota</taxon>
        <taxon>Viridiplantae</taxon>
        <taxon>Streptophyta</taxon>
        <taxon>Embryophyta</taxon>
        <taxon>Tracheophyta</taxon>
        <taxon>Spermatophyta</taxon>
        <taxon>Magnoliopsida</taxon>
        <taxon>eudicotyledons</taxon>
        <taxon>Gunneridae</taxon>
        <taxon>Pentapetalae</taxon>
        <taxon>asterids</taxon>
        <taxon>campanulids</taxon>
        <taxon>Asterales</taxon>
        <taxon>Asteraceae</taxon>
        <taxon>Asteroideae</taxon>
        <taxon>Heliantheae alliance</taxon>
        <taxon>Heliantheae</taxon>
        <taxon>Helianthus</taxon>
    </lineage>
</organism>
<keyword evidence="3" id="KW-1185">Reference proteome</keyword>